<feature type="compositionally biased region" description="Polar residues" evidence="1">
    <location>
        <begin position="1"/>
        <end position="12"/>
    </location>
</feature>
<name>A0A9P9IRZ3_9PLEO</name>
<reference evidence="2" key="1">
    <citation type="journal article" date="2021" name="Nat. Commun.">
        <title>Genetic determinants of endophytism in the Arabidopsis root mycobiome.</title>
        <authorList>
            <person name="Mesny F."/>
            <person name="Miyauchi S."/>
            <person name="Thiergart T."/>
            <person name="Pickel B."/>
            <person name="Atanasova L."/>
            <person name="Karlsson M."/>
            <person name="Huettel B."/>
            <person name="Barry K.W."/>
            <person name="Haridas S."/>
            <person name="Chen C."/>
            <person name="Bauer D."/>
            <person name="Andreopoulos W."/>
            <person name="Pangilinan J."/>
            <person name="LaButti K."/>
            <person name="Riley R."/>
            <person name="Lipzen A."/>
            <person name="Clum A."/>
            <person name="Drula E."/>
            <person name="Henrissat B."/>
            <person name="Kohler A."/>
            <person name="Grigoriev I.V."/>
            <person name="Martin F.M."/>
            <person name="Hacquard S."/>
        </authorList>
    </citation>
    <scope>NUCLEOTIDE SEQUENCE</scope>
    <source>
        <strain evidence="2">MPI-CAGE-CH-0243</strain>
    </source>
</reference>
<evidence type="ECO:0000313" key="3">
    <source>
        <dbReference type="Proteomes" id="UP000700596"/>
    </source>
</evidence>
<accession>A0A9P9IRZ3</accession>
<feature type="region of interest" description="Disordered" evidence="1">
    <location>
        <begin position="181"/>
        <end position="210"/>
    </location>
</feature>
<comment type="caution">
    <text evidence="2">The sequence shown here is derived from an EMBL/GenBank/DDBJ whole genome shotgun (WGS) entry which is preliminary data.</text>
</comment>
<dbReference type="AlphaFoldDB" id="A0A9P9IRZ3"/>
<feature type="region of interest" description="Disordered" evidence="1">
    <location>
        <begin position="1"/>
        <end position="35"/>
    </location>
</feature>
<proteinExistence type="predicted"/>
<dbReference type="Proteomes" id="UP000700596">
    <property type="component" value="Unassembled WGS sequence"/>
</dbReference>
<gene>
    <name evidence="2" type="ORF">B0J11DRAFT_577824</name>
</gene>
<organism evidence="2 3">
    <name type="scientific">Dendryphion nanum</name>
    <dbReference type="NCBI Taxonomy" id="256645"/>
    <lineage>
        <taxon>Eukaryota</taxon>
        <taxon>Fungi</taxon>
        <taxon>Dikarya</taxon>
        <taxon>Ascomycota</taxon>
        <taxon>Pezizomycotina</taxon>
        <taxon>Dothideomycetes</taxon>
        <taxon>Pleosporomycetidae</taxon>
        <taxon>Pleosporales</taxon>
        <taxon>Torulaceae</taxon>
        <taxon>Dendryphion</taxon>
    </lineage>
</organism>
<evidence type="ECO:0000256" key="1">
    <source>
        <dbReference type="SAM" id="MobiDB-lite"/>
    </source>
</evidence>
<dbReference type="EMBL" id="JAGMWT010000004">
    <property type="protein sequence ID" value="KAH7130276.1"/>
    <property type="molecule type" value="Genomic_DNA"/>
</dbReference>
<protein>
    <submittedName>
        <fullName evidence="2">Uncharacterized protein</fullName>
    </submittedName>
</protein>
<evidence type="ECO:0000313" key="2">
    <source>
        <dbReference type="EMBL" id="KAH7130276.1"/>
    </source>
</evidence>
<sequence>MTDSSGSPSRISESTKSKSADSLGHPSPRPSKVQISIPHKNLYSYYVGSQDREDFLLQIEEHVGQLAQGYAKHRQEEAREYQDRRQDSFLTIMLLKVHNCPSIILTPADGCPPAIDIDSWLALELHSHSKDIAALVSITHGLKRKTIKQCPKRKIQPPIEIPEKRATLKLLNVTAVEQDQMQYGELPRRESRNEATRKEPRQMNNSQLSP</sequence>
<feature type="compositionally biased region" description="Basic and acidic residues" evidence="1">
    <location>
        <begin position="186"/>
        <end position="201"/>
    </location>
</feature>
<keyword evidence="3" id="KW-1185">Reference proteome</keyword>